<dbReference type="PANTHER" id="PTHR20941:SF1">
    <property type="entry name" value="FOLIC ACID SYNTHESIS PROTEIN FOL1"/>
    <property type="match status" value="1"/>
</dbReference>
<dbReference type="EMBL" id="CYXP01000002">
    <property type="protein sequence ID" value="CUM98448.1"/>
    <property type="molecule type" value="Genomic_DNA"/>
</dbReference>
<dbReference type="EC" id="2.5.1.15" evidence="4"/>
<dbReference type="Proteomes" id="UP000095591">
    <property type="component" value="Unassembled WGS sequence"/>
</dbReference>
<keyword evidence="6" id="KW-0479">Metal-binding</keyword>
<dbReference type="InterPro" id="IPR011005">
    <property type="entry name" value="Dihydropteroate_synth-like_sf"/>
</dbReference>
<comment type="catalytic activity">
    <reaction evidence="1">
        <text>(7,8-dihydropterin-6-yl)methyl diphosphate + 4-aminobenzoate = 7,8-dihydropteroate + diphosphate</text>
        <dbReference type="Rhea" id="RHEA:19949"/>
        <dbReference type="ChEBI" id="CHEBI:17836"/>
        <dbReference type="ChEBI" id="CHEBI:17839"/>
        <dbReference type="ChEBI" id="CHEBI:33019"/>
        <dbReference type="ChEBI" id="CHEBI:72950"/>
        <dbReference type="EC" id="2.5.1.15"/>
    </reaction>
</comment>
<evidence type="ECO:0000256" key="4">
    <source>
        <dbReference type="ARBA" id="ARBA00012458"/>
    </source>
</evidence>
<evidence type="ECO:0000256" key="8">
    <source>
        <dbReference type="ARBA" id="ARBA00022909"/>
    </source>
</evidence>
<evidence type="ECO:0000313" key="10">
    <source>
        <dbReference type="EMBL" id="CUM98448.1"/>
    </source>
</evidence>
<dbReference type="GO" id="GO:0004156">
    <property type="term" value="F:dihydropteroate synthase activity"/>
    <property type="evidence" value="ECO:0007669"/>
    <property type="project" value="UniProtKB-EC"/>
</dbReference>
<evidence type="ECO:0000256" key="2">
    <source>
        <dbReference type="ARBA" id="ARBA00001946"/>
    </source>
</evidence>
<dbReference type="InterPro" id="IPR006390">
    <property type="entry name" value="DHP_synth_dom"/>
</dbReference>
<dbReference type="RefSeq" id="WP_044544978.1">
    <property type="nucleotide sequence ID" value="NZ_CDRH01000119.1"/>
</dbReference>
<evidence type="ECO:0000256" key="3">
    <source>
        <dbReference type="ARBA" id="ARBA00004763"/>
    </source>
</evidence>
<feature type="domain" description="Pterin-binding" evidence="9">
    <location>
        <begin position="18"/>
        <end position="271"/>
    </location>
</feature>
<gene>
    <name evidence="10" type="primary">folP</name>
    <name evidence="10" type="ORF">ERS852429_01435</name>
</gene>
<dbReference type="GO" id="GO:0046654">
    <property type="term" value="P:tetrahydrofolate biosynthetic process"/>
    <property type="evidence" value="ECO:0007669"/>
    <property type="project" value="TreeGrafter"/>
</dbReference>
<dbReference type="CDD" id="cd00739">
    <property type="entry name" value="DHPS"/>
    <property type="match status" value="1"/>
</dbReference>
<dbReference type="SUPFAM" id="SSF51717">
    <property type="entry name" value="Dihydropteroate synthetase-like"/>
    <property type="match status" value="1"/>
</dbReference>
<evidence type="ECO:0000256" key="1">
    <source>
        <dbReference type="ARBA" id="ARBA00000012"/>
    </source>
</evidence>
<dbReference type="GO" id="GO:0005829">
    <property type="term" value="C:cytosol"/>
    <property type="evidence" value="ECO:0007669"/>
    <property type="project" value="TreeGrafter"/>
</dbReference>
<dbReference type="Gene3D" id="3.20.20.20">
    <property type="entry name" value="Dihydropteroate synthase-like"/>
    <property type="match status" value="1"/>
</dbReference>
<evidence type="ECO:0000256" key="5">
    <source>
        <dbReference type="ARBA" id="ARBA00022679"/>
    </source>
</evidence>
<dbReference type="NCBIfam" id="TIGR01496">
    <property type="entry name" value="DHPS"/>
    <property type="match status" value="1"/>
</dbReference>
<dbReference type="Pfam" id="PF00809">
    <property type="entry name" value="Pterin_bind"/>
    <property type="match status" value="1"/>
</dbReference>
<evidence type="ECO:0000313" key="11">
    <source>
        <dbReference type="Proteomes" id="UP000095591"/>
    </source>
</evidence>
<sequence>MLDKTLNIRGTLTSLATPLVMGILNITPDSFYAGSRKQTETAIEDRIREILSEGGDWIDIGGYSSRPDAAEVTPEEEMRRLEFALHILNKHYPDIPVSVDTFRAGIARRCVEEYGVAIINDISGGELDADMFQTVADLKVPYIMMHMRGTPQTMQRHTDYPDMMEEIMLYFSRKVRQLRLLGVNDIILDPGFGFSKTLEQNYELMSHLKEFSIFELPLLVGVSRKSMIYKLLGGTPADSLNGTTVLNTYALLNGANILRVHDVREAVEAIRVIGQMTNK</sequence>
<comment type="cofactor">
    <cofactor evidence="2">
        <name>Mg(2+)</name>
        <dbReference type="ChEBI" id="CHEBI:18420"/>
    </cofactor>
</comment>
<reference evidence="10 11" key="1">
    <citation type="submission" date="2015-09" db="EMBL/GenBank/DDBJ databases">
        <authorList>
            <consortium name="Pathogen Informatics"/>
        </authorList>
    </citation>
    <scope>NUCLEOTIDE SEQUENCE [LARGE SCALE GENOMIC DNA]</scope>
    <source>
        <strain evidence="10 11">2789STDY5608872</strain>
    </source>
</reference>
<organism evidence="10 11">
    <name type="scientific">Parabacteroides distasonis</name>
    <dbReference type="NCBI Taxonomy" id="823"/>
    <lineage>
        <taxon>Bacteria</taxon>
        <taxon>Pseudomonadati</taxon>
        <taxon>Bacteroidota</taxon>
        <taxon>Bacteroidia</taxon>
        <taxon>Bacteroidales</taxon>
        <taxon>Tannerellaceae</taxon>
        <taxon>Parabacteroides</taxon>
    </lineage>
</organism>
<dbReference type="PANTHER" id="PTHR20941">
    <property type="entry name" value="FOLATE SYNTHESIS PROTEINS"/>
    <property type="match status" value="1"/>
</dbReference>
<keyword evidence="8" id="KW-0289">Folate biosynthesis</keyword>
<dbReference type="InterPro" id="IPR000489">
    <property type="entry name" value="Pterin-binding_dom"/>
</dbReference>
<proteinExistence type="predicted"/>
<accession>A0A173TB60</accession>
<name>A0A173TB60_PARDI</name>
<protein>
    <recommendedName>
        <fullName evidence="4">dihydropteroate synthase</fullName>
        <ecNumber evidence="4">2.5.1.15</ecNumber>
    </recommendedName>
</protein>
<dbReference type="AlphaFoldDB" id="A0A173TB60"/>
<keyword evidence="5 10" id="KW-0808">Transferase</keyword>
<comment type="pathway">
    <text evidence="3">Cofactor biosynthesis; tetrahydrofolate biosynthesis; 7,8-dihydrofolate from 2-amino-4-hydroxy-6-hydroxymethyl-7,8-dihydropteridine diphosphate and 4-aminobenzoate: step 1/2.</text>
</comment>
<keyword evidence="7" id="KW-0460">Magnesium</keyword>
<dbReference type="PROSITE" id="PS50972">
    <property type="entry name" value="PTERIN_BINDING"/>
    <property type="match status" value="1"/>
</dbReference>
<evidence type="ECO:0000256" key="7">
    <source>
        <dbReference type="ARBA" id="ARBA00022842"/>
    </source>
</evidence>
<dbReference type="InterPro" id="IPR045031">
    <property type="entry name" value="DHP_synth-like"/>
</dbReference>
<evidence type="ECO:0000259" key="9">
    <source>
        <dbReference type="PROSITE" id="PS50972"/>
    </source>
</evidence>
<dbReference type="GO" id="GO:0046872">
    <property type="term" value="F:metal ion binding"/>
    <property type="evidence" value="ECO:0007669"/>
    <property type="project" value="UniProtKB-KW"/>
</dbReference>
<evidence type="ECO:0000256" key="6">
    <source>
        <dbReference type="ARBA" id="ARBA00022723"/>
    </source>
</evidence>
<dbReference type="GO" id="GO:0046656">
    <property type="term" value="P:folic acid biosynthetic process"/>
    <property type="evidence" value="ECO:0007669"/>
    <property type="project" value="UniProtKB-KW"/>
</dbReference>